<dbReference type="Pfam" id="PF00534">
    <property type="entry name" value="Glycos_transf_1"/>
    <property type="match status" value="1"/>
</dbReference>
<dbReference type="EMBL" id="QWDD01000001">
    <property type="protein sequence ID" value="RNJ48673.1"/>
    <property type="molecule type" value="Genomic_DNA"/>
</dbReference>
<dbReference type="AlphaFoldDB" id="A0A3M9XK73"/>
<dbReference type="GO" id="GO:0016757">
    <property type="term" value="F:glycosyltransferase activity"/>
    <property type="evidence" value="ECO:0007669"/>
    <property type="project" value="InterPro"/>
</dbReference>
<dbReference type="InterPro" id="IPR001296">
    <property type="entry name" value="Glyco_trans_1"/>
</dbReference>
<accession>A0A3M9XK73</accession>
<gene>
    <name evidence="2" type="ORF">D1O30_02535</name>
</gene>
<dbReference type="Gene3D" id="3.40.50.2000">
    <property type="entry name" value="Glycogen Phosphorylase B"/>
    <property type="match status" value="2"/>
</dbReference>
<evidence type="ECO:0000259" key="1">
    <source>
        <dbReference type="Pfam" id="PF00534"/>
    </source>
</evidence>
<evidence type="ECO:0000313" key="2">
    <source>
        <dbReference type="EMBL" id="RNJ48673.1"/>
    </source>
</evidence>
<dbReference type="SUPFAM" id="SSF53756">
    <property type="entry name" value="UDP-Glycosyltransferase/glycogen phosphorylase"/>
    <property type="match status" value="1"/>
</dbReference>
<organism evidence="2 3">
    <name type="scientific">Methylocystis hirsuta</name>
    <dbReference type="NCBI Taxonomy" id="369798"/>
    <lineage>
        <taxon>Bacteria</taxon>
        <taxon>Pseudomonadati</taxon>
        <taxon>Pseudomonadota</taxon>
        <taxon>Alphaproteobacteria</taxon>
        <taxon>Hyphomicrobiales</taxon>
        <taxon>Methylocystaceae</taxon>
        <taxon>Methylocystis</taxon>
    </lineage>
</organism>
<sequence>MQSASAGQKPVVLTLLGAFWPGNDAAGPNQSFKGLATALKEQFDFLVVARDRAFGANKAAASTGQWVDRGFARFCYCDVSPLTGAIALGDIMRSTPHDLVMMNGFFDREFTLPALAMRRFGLAPRKPTILSARGEFGSGALGLKSLRKNMMLTLVRHTGLHRDVWLHATGPAEAADIARGYPHSKGVVVAPNVRALGPLPPRPAHPGQGTGLRLAFAGRISRVKNLDYAIRTLNDVRTPVTYDIFGPVQDADYWAECQKLIAALPAHVSVKLKGEAPNEEMTRILAGYDLFYLPTKGENFGHAILDALEAGTPVLISDQTPFRKLEAAQAGYDLPLAAPARFSAAIDAFGGKDSETQDNWRGAARAAAERTVQESDARSRNLAMLNDALRQIGD</sequence>
<evidence type="ECO:0000313" key="3">
    <source>
        <dbReference type="Proteomes" id="UP000268623"/>
    </source>
</evidence>
<name>A0A3M9XK73_9HYPH</name>
<keyword evidence="2" id="KW-0808">Transferase</keyword>
<feature type="domain" description="Glycosyl transferase family 1" evidence="1">
    <location>
        <begin position="213"/>
        <end position="365"/>
    </location>
</feature>
<dbReference type="Proteomes" id="UP000268623">
    <property type="component" value="Unassembled WGS sequence"/>
</dbReference>
<keyword evidence="3" id="KW-1185">Reference proteome</keyword>
<reference evidence="2 3" key="1">
    <citation type="submission" date="2018-08" db="EMBL/GenBank/DDBJ databases">
        <title>Genome sequence of Methylocystis hirsuta CSC1, a methanotroph able to accumulate PHAs.</title>
        <authorList>
            <person name="Bordel S."/>
            <person name="Rodriguez E."/>
            <person name="Gancedo J."/>
            <person name="Munoz R."/>
        </authorList>
    </citation>
    <scope>NUCLEOTIDE SEQUENCE [LARGE SCALE GENOMIC DNA]</scope>
    <source>
        <strain evidence="2 3">CSC1</strain>
    </source>
</reference>
<protein>
    <submittedName>
        <fullName evidence="2">Glycosyltransferase</fullName>
    </submittedName>
</protein>
<comment type="caution">
    <text evidence="2">The sequence shown here is derived from an EMBL/GenBank/DDBJ whole genome shotgun (WGS) entry which is preliminary data.</text>
</comment>
<dbReference type="RefSeq" id="WP_123174670.1">
    <property type="nucleotide sequence ID" value="NZ_QWDD01000001.1"/>
</dbReference>
<dbReference type="OrthoDB" id="9790710at2"/>
<dbReference type="PANTHER" id="PTHR12526">
    <property type="entry name" value="GLYCOSYLTRANSFERASE"/>
    <property type="match status" value="1"/>
</dbReference>
<proteinExistence type="predicted"/>